<evidence type="ECO:0000313" key="7">
    <source>
        <dbReference type="EMBL" id="KAK0515922.1"/>
    </source>
</evidence>
<dbReference type="EMBL" id="JAFEKC020000003">
    <property type="protein sequence ID" value="KAK0515922.1"/>
    <property type="molecule type" value="Genomic_DNA"/>
</dbReference>
<dbReference type="InterPro" id="IPR016461">
    <property type="entry name" value="COMT-like"/>
</dbReference>
<dbReference type="GO" id="GO:0046983">
    <property type="term" value="F:protein dimerization activity"/>
    <property type="evidence" value="ECO:0007669"/>
    <property type="project" value="InterPro"/>
</dbReference>
<dbReference type="Proteomes" id="UP001166286">
    <property type="component" value="Unassembled WGS sequence"/>
</dbReference>
<proteinExistence type="predicted"/>
<dbReference type="Pfam" id="PF00891">
    <property type="entry name" value="Methyltransf_2"/>
    <property type="match status" value="1"/>
</dbReference>
<dbReference type="SUPFAM" id="SSF53335">
    <property type="entry name" value="S-adenosyl-L-methionine-dependent methyltransferases"/>
    <property type="match status" value="1"/>
</dbReference>
<feature type="domain" description="O-methyltransferase dimerisation" evidence="6">
    <location>
        <begin position="61"/>
        <end position="113"/>
    </location>
</feature>
<dbReference type="InterPro" id="IPR012967">
    <property type="entry name" value="COMT_dimerisation"/>
</dbReference>
<feature type="domain" description="O-methyltransferase C-terminal" evidence="5">
    <location>
        <begin position="189"/>
        <end position="341"/>
    </location>
</feature>
<sequence length="363" mass="41128">MTTENKKTIDAIVALAKSLTKEEDEAERKKLLDTLRDVAYSLESPEDTMQRIMFYNLQLASIRVGIDLKIFEILSKSDIPMTVEQLAAKTACAPVLLSRILRYLASTATIKETGKDTFAGRGSSLFRLHRPSIPGPSRLPKRNPAWNTDMPAFIWVQTKPENFAHFNNWMAVQRHGMPTWLDVYPFQDKVRAFNLTAETPLFVDLGGGLGHQCIALRERLPELSGRVILQEIPATLPHAIAHEKVEHMAQDFFQPQAMKGAKFYYLRNILHDYHDEKCVLILKNIIAAMEKDSVILIDEMVLPNAGVHWQAAQLDMTMMTALASMERTKEQWYALMESAGLKINQIWTYTTSLQDSIIEAVPA</sequence>
<evidence type="ECO:0000313" key="8">
    <source>
        <dbReference type="Proteomes" id="UP001166286"/>
    </source>
</evidence>
<evidence type="ECO:0008006" key="9">
    <source>
        <dbReference type="Google" id="ProtNLM"/>
    </source>
</evidence>
<keyword evidence="1" id="KW-0489">Methyltransferase</keyword>
<name>A0AA39V4P1_9LECA</name>
<dbReference type="GO" id="GO:0008171">
    <property type="term" value="F:O-methyltransferase activity"/>
    <property type="evidence" value="ECO:0007669"/>
    <property type="project" value="InterPro"/>
</dbReference>
<evidence type="ECO:0000256" key="3">
    <source>
        <dbReference type="ARBA" id="ARBA00022691"/>
    </source>
</evidence>
<evidence type="ECO:0000256" key="4">
    <source>
        <dbReference type="PIRSR" id="PIRSR005739-1"/>
    </source>
</evidence>
<dbReference type="InterPro" id="IPR036390">
    <property type="entry name" value="WH_DNA-bd_sf"/>
</dbReference>
<dbReference type="GO" id="GO:0032259">
    <property type="term" value="P:methylation"/>
    <property type="evidence" value="ECO:0007669"/>
    <property type="project" value="UniProtKB-KW"/>
</dbReference>
<keyword evidence="2" id="KW-0808">Transferase</keyword>
<reference evidence="7" key="1">
    <citation type="submission" date="2023-03" db="EMBL/GenBank/DDBJ databases">
        <title>Complete genome of Cladonia borealis.</title>
        <authorList>
            <person name="Park H."/>
        </authorList>
    </citation>
    <scope>NUCLEOTIDE SEQUENCE</scope>
    <source>
        <strain evidence="7">ANT050790</strain>
    </source>
</reference>
<dbReference type="SUPFAM" id="SSF46785">
    <property type="entry name" value="Winged helix' DNA-binding domain"/>
    <property type="match status" value="1"/>
</dbReference>
<dbReference type="PROSITE" id="PS51683">
    <property type="entry name" value="SAM_OMT_II"/>
    <property type="match status" value="1"/>
</dbReference>
<accession>A0AA39V4P1</accession>
<dbReference type="InterPro" id="IPR036388">
    <property type="entry name" value="WH-like_DNA-bd_sf"/>
</dbReference>
<dbReference type="PANTHER" id="PTHR43712:SF1">
    <property type="entry name" value="HYPOTHETICAL O-METHYLTRANSFERASE (EUROFUNG)-RELATED"/>
    <property type="match status" value="1"/>
</dbReference>
<dbReference type="Gene3D" id="1.10.10.10">
    <property type="entry name" value="Winged helix-like DNA-binding domain superfamily/Winged helix DNA-binding domain"/>
    <property type="match status" value="1"/>
</dbReference>
<dbReference type="Gene3D" id="3.40.50.150">
    <property type="entry name" value="Vaccinia Virus protein VP39"/>
    <property type="match status" value="1"/>
</dbReference>
<organism evidence="7 8">
    <name type="scientific">Cladonia borealis</name>
    <dbReference type="NCBI Taxonomy" id="184061"/>
    <lineage>
        <taxon>Eukaryota</taxon>
        <taxon>Fungi</taxon>
        <taxon>Dikarya</taxon>
        <taxon>Ascomycota</taxon>
        <taxon>Pezizomycotina</taxon>
        <taxon>Lecanoromycetes</taxon>
        <taxon>OSLEUM clade</taxon>
        <taxon>Lecanoromycetidae</taxon>
        <taxon>Lecanorales</taxon>
        <taxon>Lecanorineae</taxon>
        <taxon>Cladoniaceae</taxon>
        <taxon>Cladonia</taxon>
    </lineage>
</organism>
<dbReference type="AlphaFoldDB" id="A0AA39V4P1"/>
<evidence type="ECO:0000259" key="5">
    <source>
        <dbReference type="Pfam" id="PF00891"/>
    </source>
</evidence>
<protein>
    <recommendedName>
        <fullName evidence="9">O-methyltransferase</fullName>
    </recommendedName>
</protein>
<keyword evidence="3" id="KW-0949">S-adenosyl-L-methionine</keyword>
<dbReference type="PANTHER" id="PTHR43712">
    <property type="entry name" value="PUTATIVE (AFU_ORTHOLOGUE AFUA_4G14580)-RELATED"/>
    <property type="match status" value="1"/>
</dbReference>
<feature type="active site" description="Proton acceptor" evidence="4">
    <location>
        <position position="271"/>
    </location>
</feature>
<gene>
    <name evidence="7" type="ORF">JMJ35_001956</name>
</gene>
<keyword evidence="8" id="KW-1185">Reference proteome</keyword>
<comment type="caution">
    <text evidence="7">The sequence shown here is derived from an EMBL/GenBank/DDBJ whole genome shotgun (WGS) entry which is preliminary data.</text>
</comment>
<evidence type="ECO:0000256" key="1">
    <source>
        <dbReference type="ARBA" id="ARBA00022603"/>
    </source>
</evidence>
<dbReference type="PIRSF" id="PIRSF005739">
    <property type="entry name" value="O-mtase"/>
    <property type="match status" value="1"/>
</dbReference>
<dbReference type="InterPro" id="IPR029063">
    <property type="entry name" value="SAM-dependent_MTases_sf"/>
</dbReference>
<evidence type="ECO:0000259" key="6">
    <source>
        <dbReference type="Pfam" id="PF08100"/>
    </source>
</evidence>
<dbReference type="Pfam" id="PF08100">
    <property type="entry name" value="Dimerisation"/>
    <property type="match status" value="1"/>
</dbReference>
<evidence type="ECO:0000256" key="2">
    <source>
        <dbReference type="ARBA" id="ARBA00022679"/>
    </source>
</evidence>
<dbReference type="InterPro" id="IPR001077">
    <property type="entry name" value="COMT_C"/>
</dbReference>